<reference evidence="1" key="1">
    <citation type="submission" date="2022-06" db="EMBL/GenBank/DDBJ databases">
        <authorList>
            <person name="Legras J.-L."/>
            <person name="Devillers H."/>
            <person name="Grondin C."/>
        </authorList>
    </citation>
    <scope>NUCLEOTIDE SEQUENCE</scope>
    <source>
        <strain evidence="1">CLIB 1444</strain>
    </source>
</reference>
<sequence>MDHPFNIEEDNKPSLFSNYDELVNNSITVSDTIQSLLRDEKVQISIKSTEKLIHSSTVVYLIELTNGKDTIIIKRRFSEFKSFRDNLNKLYPSVIIPPIPEKHSIISYFLNSIDNNKEVSLIEFRRRLFNRFLNDLVEIKEPNFLELSFVEKFFDPNYELCWNNALNENPITQLPKNMLLCNPINPLQFNGLYILLPKLNNFNNNMSELYNIKLDNFVSLNDNLVKLERKMSQYDDTKKHKSNQNPSPSNNTFKFIPEDLIKFEIFINKNLKILKNFNKINFNHLNNFKFLLSSLINLGGNLNNFSLEIFELNKELSNLIEKFGSIIDLNYLNYENYLFNHLIPDWKDSINQLILYFEECLNLVNFYKFKIIQFLIIFRLKFNKMNQLYNFKSFDSDFETLKDLNSPSVKNFLNNRSKKSWYKYFGGSKPNLPPSSLTTLNGNSNGNTNQTTNIETSDIRSVSPSINSYNGSSIHGSTTSSPQNSPRKSINSLQASPQRNDIHNKDSKIESIQRDLDKLDQLIDLSSQDLHDLTQELSDNFQQFSKLIEKKWLVIFLEFTRATKQLFIENLNNWNDFKQFFQQSK</sequence>
<comment type="caution">
    <text evidence="1">The sequence shown here is derived from an EMBL/GenBank/DDBJ whole genome shotgun (WGS) entry which is preliminary data.</text>
</comment>
<protein>
    <submittedName>
        <fullName evidence="1">Autophagy-related protein 20</fullName>
    </submittedName>
</protein>
<dbReference type="Proteomes" id="UP001152531">
    <property type="component" value="Unassembled WGS sequence"/>
</dbReference>
<proteinExistence type="predicted"/>
<dbReference type="EMBL" id="CALSDN010000002">
    <property type="protein sequence ID" value="CAH6719623.1"/>
    <property type="molecule type" value="Genomic_DNA"/>
</dbReference>
<evidence type="ECO:0000313" key="2">
    <source>
        <dbReference type="Proteomes" id="UP001152531"/>
    </source>
</evidence>
<organism evidence="1 2">
    <name type="scientific">[Candida] jaroonii</name>
    <dbReference type="NCBI Taxonomy" id="467808"/>
    <lineage>
        <taxon>Eukaryota</taxon>
        <taxon>Fungi</taxon>
        <taxon>Dikarya</taxon>
        <taxon>Ascomycota</taxon>
        <taxon>Saccharomycotina</taxon>
        <taxon>Pichiomycetes</taxon>
        <taxon>Debaryomycetaceae</taxon>
        <taxon>Yamadazyma</taxon>
    </lineage>
</organism>
<keyword evidence="2" id="KW-1185">Reference proteome</keyword>
<gene>
    <name evidence="1" type="ORF">CLIB1444_02S12816</name>
</gene>
<accession>A0ACA9Y484</accession>
<name>A0ACA9Y484_9ASCO</name>
<evidence type="ECO:0000313" key="1">
    <source>
        <dbReference type="EMBL" id="CAH6719623.1"/>
    </source>
</evidence>